<dbReference type="Proteomes" id="UP000822993">
    <property type="component" value="Unassembled WGS sequence"/>
</dbReference>
<evidence type="ECO:0000313" key="2">
    <source>
        <dbReference type="Proteomes" id="UP000822993"/>
    </source>
</evidence>
<accession>A0A9D5Z0J7</accession>
<evidence type="ECO:0000313" key="1">
    <source>
        <dbReference type="EMBL" id="MBE7701244.1"/>
    </source>
</evidence>
<dbReference type="RefSeq" id="WP_193720504.1">
    <property type="nucleotide sequence ID" value="NZ_JACSPN010000017.1"/>
</dbReference>
<dbReference type="EMBL" id="JACSPN010000017">
    <property type="protein sequence ID" value="MBE7701244.1"/>
    <property type="molecule type" value="Genomic_DNA"/>
</dbReference>
<comment type="caution">
    <text evidence="1">The sequence shown here is derived from an EMBL/GenBank/DDBJ whole genome shotgun (WGS) entry which is preliminary data.</text>
</comment>
<organism evidence="1 2">
    <name type="scientific">Oerskovia douganii</name>
    <dbReference type="NCBI Taxonomy" id="2762210"/>
    <lineage>
        <taxon>Bacteria</taxon>
        <taxon>Bacillati</taxon>
        <taxon>Actinomycetota</taxon>
        <taxon>Actinomycetes</taxon>
        <taxon>Micrococcales</taxon>
        <taxon>Cellulomonadaceae</taxon>
        <taxon>Oerskovia</taxon>
    </lineage>
</organism>
<dbReference type="AlphaFoldDB" id="A0A9D5Z0J7"/>
<protein>
    <submittedName>
        <fullName evidence="1">Uncharacterized protein</fullName>
    </submittedName>
</protein>
<keyword evidence="2" id="KW-1185">Reference proteome</keyword>
<sequence>MSLAELHTRDTVRRGGTCTVTRIRAALPPEDLAWLDTALAAHPDDEPAAGIARTLTADGHPIKGQTVARHRRGECTCE</sequence>
<gene>
    <name evidence="1" type="ORF">H9623_13155</name>
</gene>
<name>A0A9D5Z0J7_9CELL</name>
<reference evidence="1 2" key="1">
    <citation type="submission" date="2020-08" db="EMBL/GenBank/DDBJ databases">
        <title>A Genomic Blueprint of the Chicken Gut Microbiome.</title>
        <authorList>
            <person name="Gilroy R."/>
            <person name="Ravi A."/>
            <person name="Getino M."/>
            <person name="Pursley I."/>
            <person name="Horton D.L."/>
            <person name="Alikhan N.-F."/>
            <person name="Baker D."/>
            <person name="Gharbi K."/>
            <person name="Hall N."/>
            <person name="Watson M."/>
            <person name="Adriaenssens E.M."/>
            <person name="Foster-Nyarko E."/>
            <person name="Jarju S."/>
            <person name="Secka A."/>
            <person name="Antonio M."/>
            <person name="Oren A."/>
            <person name="Chaudhuri R."/>
            <person name="La Ragione R.M."/>
            <person name="Hildebrand F."/>
            <person name="Pallen M.J."/>
        </authorList>
    </citation>
    <scope>NUCLEOTIDE SEQUENCE [LARGE SCALE GENOMIC DNA]</scope>
    <source>
        <strain evidence="1 2">Sa1BUA8</strain>
    </source>
</reference>
<proteinExistence type="predicted"/>